<protein>
    <submittedName>
        <fullName evidence="2">Uncharacterized protein</fullName>
    </submittedName>
</protein>
<name>F4S6Z7_MELLP</name>
<evidence type="ECO:0000313" key="3">
    <source>
        <dbReference type="Proteomes" id="UP000001072"/>
    </source>
</evidence>
<feature type="region of interest" description="Disordered" evidence="1">
    <location>
        <begin position="140"/>
        <end position="163"/>
    </location>
</feature>
<dbReference type="EMBL" id="GL883157">
    <property type="protein sequence ID" value="EGF99594.1"/>
    <property type="molecule type" value="Genomic_DNA"/>
</dbReference>
<accession>F4S6Z7</accession>
<dbReference type="InParanoid" id="F4S6Z7"/>
<dbReference type="VEuPathDB" id="FungiDB:MELLADRAFT_112595"/>
<dbReference type="Proteomes" id="UP000001072">
    <property type="component" value="Unassembled WGS sequence"/>
</dbReference>
<proteinExistence type="predicted"/>
<gene>
    <name evidence="2" type="ORF">MELLADRAFT_112595</name>
</gene>
<dbReference type="HOGENOM" id="CLU_1283504_0_0_1"/>
<evidence type="ECO:0000256" key="1">
    <source>
        <dbReference type="SAM" id="MobiDB-lite"/>
    </source>
</evidence>
<feature type="compositionally biased region" description="Basic and acidic residues" evidence="1">
    <location>
        <begin position="147"/>
        <end position="161"/>
    </location>
</feature>
<evidence type="ECO:0000313" key="2">
    <source>
        <dbReference type="EMBL" id="EGF99594.1"/>
    </source>
</evidence>
<dbReference type="AlphaFoldDB" id="F4S6Z7"/>
<sequence length="215" mass="24225">MANQSKHDSAWFDRLSPQEQSELRPLKIGQMAHPLIHAGYDQCFDCGKFGHRQDRGKGCPHKFKSGPAFQTYRRVTTGKDYSMNMLVMSPQALAKARADVLAMELKDAPQYIGCDVDVLTPWVFREQDLAMLDAVEHSSKAGQSGNRELDAEGSKAKKEAPKQQLNKRLLEVANSGTFRACIRRKVSAIYRDSANCKLFRAMYCFDMLNVKNVGF</sequence>
<organism evidence="3">
    <name type="scientific">Melampsora larici-populina (strain 98AG31 / pathotype 3-4-7)</name>
    <name type="common">Poplar leaf rust fungus</name>
    <dbReference type="NCBI Taxonomy" id="747676"/>
    <lineage>
        <taxon>Eukaryota</taxon>
        <taxon>Fungi</taxon>
        <taxon>Dikarya</taxon>
        <taxon>Basidiomycota</taxon>
        <taxon>Pucciniomycotina</taxon>
        <taxon>Pucciniomycetes</taxon>
        <taxon>Pucciniales</taxon>
        <taxon>Melampsoraceae</taxon>
        <taxon>Melampsora</taxon>
    </lineage>
</organism>
<reference evidence="3" key="1">
    <citation type="journal article" date="2011" name="Proc. Natl. Acad. Sci. U.S.A.">
        <title>Obligate biotrophy features unraveled by the genomic analysis of rust fungi.</title>
        <authorList>
            <person name="Duplessis S."/>
            <person name="Cuomo C.A."/>
            <person name="Lin Y.-C."/>
            <person name="Aerts A."/>
            <person name="Tisserant E."/>
            <person name="Veneault-Fourrey C."/>
            <person name="Joly D.L."/>
            <person name="Hacquard S."/>
            <person name="Amselem J."/>
            <person name="Cantarel B.L."/>
            <person name="Chiu R."/>
            <person name="Coutinho P.M."/>
            <person name="Feau N."/>
            <person name="Field M."/>
            <person name="Frey P."/>
            <person name="Gelhaye E."/>
            <person name="Goldberg J."/>
            <person name="Grabherr M.G."/>
            <person name="Kodira C.D."/>
            <person name="Kohler A."/>
            <person name="Kuees U."/>
            <person name="Lindquist E.A."/>
            <person name="Lucas S.M."/>
            <person name="Mago R."/>
            <person name="Mauceli E."/>
            <person name="Morin E."/>
            <person name="Murat C."/>
            <person name="Pangilinan J.L."/>
            <person name="Park R."/>
            <person name="Pearson M."/>
            <person name="Quesneville H."/>
            <person name="Rouhier N."/>
            <person name="Sakthikumar S."/>
            <person name="Salamov A.A."/>
            <person name="Schmutz J."/>
            <person name="Selles B."/>
            <person name="Shapiro H."/>
            <person name="Tanguay P."/>
            <person name="Tuskan G.A."/>
            <person name="Henrissat B."/>
            <person name="Van de Peer Y."/>
            <person name="Rouze P."/>
            <person name="Ellis J.G."/>
            <person name="Dodds P.N."/>
            <person name="Schein J.E."/>
            <person name="Zhong S."/>
            <person name="Hamelin R.C."/>
            <person name="Grigoriev I.V."/>
            <person name="Szabo L.J."/>
            <person name="Martin F."/>
        </authorList>
    </citation>
    <scope>NUCLEOTIDE SEQUENCE [LARGE SCALE GENOMIC DNA]</scope>
    <source>
        <strain evidence="3">98AG31 / pathotype 3-4-7</strain>
    </source>
</reference>
<dbReference type="KEGG" id="mlr:MELLADRAFT_112595"/>
<keyword evidence="3" id="KW-1185">Reference proteome</keyword>
<dbReference type="GeneID" id="18924735"/>
<dbReference type="RefSeq" id="XP_007417194.1">
    <property type="nucleotide sequence ID" value="XM_007417132.1"/>
</dbReference>